<keyword evidence="3" id="KW-1185">Reference proteome</keyword>
<dbReference type="GeneID" id="116222333"/>
<organism evidence="3 4">
    <name type="scientific">Clupea harengus</name>
    <name type="common">Atlantic herring</name>
    <dbReference type="NCBI Taxonomy" id="7950"/>
    <lineage>
        <taxon>Eukaryota</taxon>
        <taxon>Metazoa</taxon>
        <taxon>Chordata</taxon>
        <taxon>Craniata</taxon>
        <taxon>Vertebrata</taxon>
        <taxon>Euteleostomi</taxon>
        <taxon>Actinopterygii</taxon>
        <taxon>Neopterygii</taxon>
        <taxon>Teleostei</taxon>
        <taxon>Clupei</taxon>
        <taxon>Clupeiformes</taxon>
        <taxon>Clupeoidei</taxon>
        <taxon>Clupeidae</taxon>
        <taxon>Clupea</taxon>
    </lineage>
</organism>
<dbReference type="KEGG" id="char:116222333"/>
<dbReference type="PANTHER" id="PTHR46599:SF3">
    <property type="entry name" value="PIGGYBAC TRANSPOSABLE ELEMENT-DERIVED PROTEIN 4"/>
    <property type="match status" value="1"/>
</dbReference>
<feature type="region of interest" description="Disordered" evidence="1">
    <location>
        <begin position="1"/>
        <end position="79"/>
    </location>
</feature>
<dbReference type="Proteomes" id="UP000515152">
    <property type="component" value="Unplaced"/>
</dbReference>
<sequence>MKAKRRVRSSSKAATASTPWLLPSKRRRPAPLGDRGHAGGSEENVCPSQISAGQTRAKRRVKSSSKTATAPIPLLPPSPVDRWHDGAEEDVCPPQFPFCPKRMPGPQLDSQKSYSPKEIFDLFFTNNAITTLCINTNKYAARKIAEGAKMRWKEVKPSEMCNYLSIVLYLGLVKVTAARDLWKKENFFKFPYPRSVMKGYRYEAITANLHMSDPAADVVNDQLRGQPGYDGLFRLKPLHDDILTACRTHYHPHKNLSVDERMVATKARNGMKQYMKDKPTKWGYKLFVLADSQSGYTCDFTIYEGKAPSPSGNGLTFDAVVNLLKVPYLGTGFHVYVDNFYTSTKLFSHLHQVRFGACGTIRENRVGFPRTTDNALGKKAARGDMRWIREGSLLYVKWKDTRDVTMCSTIHKANSGQSVQRRVRNPDGTWSRREFPVPDAVKQYNKSMGGVDLSDALIKYFSVTRKTSRWYLKFFLHFVDNAVVNSFLIHKEMAEMKNQKPLTQKKFRIALCEQLGKVGKELASNEASNEASTDHVPLEACGLSNDPHLKATKGRRKCRICKSSTIWLCEACDVPLCIIPGRCCFRFWHKRV</sequence>
<accession>A0A6P8G8H8</accession>
<protein>
    <submittedName>
        <fullName evidence="4">PiggyBac transposable element-derived protein 4-like</fullName>
    </submittedName>
</protein>
<evidence type="ECO:0000313" key="4">
    <source>
        <dbReference type="RefSeq" id="XP_031431857.2"/>
    </source>
</evidence>
<name>A0A6P8G8H8_CLUHA</name>
<dbReference type="Pfam" id="PF13843">
    <property type="entry name" value="DDE_Tnp_1_7"/>
    <property type="match status" value="1"/>
</dbReference>
<dbReference type="RefSeq" id="XP_031431857.2">
    <property type="nucleotide sequence ID" value="XM_031575997.2"/>
</dbReference>
<evidence type="ECO:0000313" key="3">
    <source>
        <dbReference type="Proteomes" id="UP000515152"/>
    </source>
</evidence>
<evidence type="ECO:0000259" key="2">
    <source>
        <dbReference type="Pfam" id="PF13843"/>
    </source>
</evidence>
<evidence type="ECO:0000256" key="1">
    <source>
        <dbReference type="SAM" id="MobiDB-lite"/>
    </source>
</evidence>
<dbReference type="InterPro" id="IPR029526">
    <property type="entry name" value="PGBD"/>
</dbReference>
<proteinExistence type="predicted"/>
<gene>
    <name evidence="4" type="primary">LOC116222333</name>
</gene>
<dbReference type="AlphaFoldDB" id="A0A6P8G8H8"/>
<dbReference type="OrthoDB" id="118105at2759"/>
<dbReference type="PANTHER" id="PTHR46599">
    <property type="entry name" value="PIGGYBAC TRANSPOSABLE ELEMENT-DERIVED PROTEIN 4"/>
    <property type="match status" value="1"/>
</dbReference>
<reference evidence="4" key="1">
    <citation type="submission" date="2025-08" db="UniProtKB">
        <authorList>
            <consortium name="RefSeq"/>
        </authorList>
    </citation>
    <scope>IDENTIFICATION</scope>
</reference>
<feature type="domain" description="PiggyBac transposable element-derived protein" evidence="2">
    <location>
        <begin position="115"/>
        <end position="487"/>
    </location>
</feature>